<dbReference type="RefSeq" id="WP_184148290.1">
    <property type="nucleotide sequence ID" value="NZ_JACHFM010000002.1"/>
</dbReference>
<dbReference type="PANTHER" id="PTHR30438:SF2">
    <property type="entry name" value="MEMBRANE PROTEIN"/>
    <property type="match status" value="1"/>
</dbReference>
<name>A0A840SLJ5_9RHOB</name>
<sequence length="360" mass="38200">MTAGFVGRRGLILAAIALLAAAIIGYVAWQRLSGGGLPSGFASGNGRIEAVAIDISAKVAGRIGDILVNEGDFVTAGQELARMDTAQLRAQLRQAEAEQRRAEIGVETATSFVRQREAEKRAAEATIGQRRADNDATQRQLSRSIPLAHANTIPQSVLDNDRAAAESTAAGLAAAEAQLAAADAAISAAQASVVDAGAAVDAAAAAIEAIQVSIDDSTLRAPRDGRVQFRVAQPGEVVAAGGRVLNMVDLSDVYMTFFLPTAEAGRVAIGTEVRLVLDAAPQWVVPASVRFVADVAQFTPKTVETEEERQKLMFRVRAQVPKELLQRYIQYVKTGLPGMAYVRLDPEAQWPEFLSTNLVQ</sequence>
<dbReference type="Gene3D" id="2.40.50.100">
    <property type="match status" value="2"/>
</dbReference>
<comment type="caution">
    <text evidence="4">The sequence shown here is derived from an EMBL/GenBank/DDBJ whole genome shotgun (WGS) entry which is preliminary data.</text>
</comment>
<evidence type="ECO:0000259" key="3">
    <source>
        <dbReference type="Pfam" id="PF25917"/>
    </source>
</evidence>
<dbReference type="SUPFAM" id="SSF111369">
    <property type="entry name" value="HlyD-like secretion proteins"/>
    <property type="match status" value="2"/>
</dbReference>
<dbReference type="GO" id="GO:0005886">
    <property type="term" value="C:plasma membrane"/>
    <property type="evidence" value="ECO:0007669"/>
    <property type="project" value="TreeGrafter"/>
</dbReference>
<dbReference type="Proteomes" id="UP000549457">
    <property type="component" value="Unassembled WGS sequence"/>
</dbReference>
<gene>
    <name evidence="4" type="ORF">HNP73_001770</name>
</gene>
<evidence type="ECO:0000313" key="5">
    <source>
        <dbReference type="Proteomes" id="UP000549457"/>
    </source>
</evidence>
<dbReference type="Gene3D" id="2.40.30.170">
    <property type="match status" value="1"/>
</dbReference>
<dbReference type="InterPro" id="IPR058625">
    <property type="entry name" value="MdtA-like_BSH"/>
</dbReference>
<dbReference type="PANTHER" id="PTHR30438">
    <property type="entry name" value="36 KDA ANTIGEN-RELATED"/>
    <property type="match status" value="1"/>
</dbReference>
<dbReference type="Gene3D" id="1.10.287.470">
    <property type="entry name" value="Helix hairpin bin"/>
    <property type="match status" value="3"/>
</dbReference>
<dbReference type="EMBL" id="JACHFM010000002">
    <property type="protein sequence ID" value="MBB5221834.1"/>
    <property type="molecule type" value="Genomic_DNA"/>
</dbReference>
<keyword evidence="2" id="KW-0812">Transmembrane</keyword>
<dbReference type="FunFam" id="2.40.50.100:FF:000077">
    <property type="entry name" value="Glycoside hydrolase family 43"/>
    <property type="match status" value="1"/>
</dbReference>
<evidence type="ECO:0000313" key="4">
    <source>
        <dbReference type="EMBL" id="MBB5221834.1"/>
    </source>
</evidence>
<keyword evidence="2" id="KW-1133">Transmembrane helix</keyword>
<proteinExistence type="predicted"/>
<feature type="transmembrane region" description="Helical" evidence="2">
    <location>
        <begin position="12"/>
        <end position="29"/>
    </location>
</feature>
<evidence type="ECO:0000256" key="2">
    <source>
        <dbReference type="SAM" id="Phobius"/>
    </source>
</evidence>
<feature type="coiled-coil region" evidence="1">
    <location>
        <begin position="78"/>
        <end position="105"/>
    </location>
</feature>
<keyword evidence="5" id="KW-1185">Reference proteome</keyword>
<keyword evidence="2" id="KW-0472">Membrane</keyword>
<organism evidence="4 5">
    <name type="scientific">Amaricoccus macauensis</name>
    <dbReference type="NCBI Taxonomy" id="57001"/>
    <lineage>
        <taxon>Bacteria</taxon>
        <taxon>Pseudomonadati</taxon>
        <taxon>Pseudomonadota</taxon>
        <taxon>Alphaproteobacteria</taxon>
        <taxon>Rhodobacterales</taxon>
        <taxon>Paracoccaceae</taxon>
        <taxon>Amaricoccus</taxon>
    </lineage>
</organism>
<dbReference type="Pfam" id="PF25917">
    <property type="entry name" value="BSH_RND"/>
    <property type="match status" value="1"/>
</dbReference>
<keyword evidence="1" id="KW-0175">Coiled coil</keyword>
<dbReference type="AlphaFoldDB" id="A0A840SLJ5"/>
<feature type="domain" description="Multidrug resistance protein MdtA-like barrel-sandwich hybrid" evidence="3">
    <location>
        <begin position="53"/>
        <end position="247"/>
    </location>
</feature>
<evidence type="ECO:0000256" key="1">
    <source>
        <dbReference type="SAM" id="Coils"/>
    </source>
</evidence>
<reference evidence="4 5" key="1">
    <citation type="submission" date="2020-08" db="EMBL/GenBank/DDBJ databases">
        <title>Genomic Encyclopedia of Type Strains, Phase IV (KMG-IV): sequencing the most valuable type-strain genomes for metagenomic binning, comparative biology and taxonomic classification.</title>
        <authorList>
            <person name="Goeker M."/>
        </authorList>
    </citation>
    <scope>NUCLEOTIDE SEQUENCE [LARGE SCALE GENOMIC DNA]</scope>
    <source>
        <strain evidence="4 5">DSM 101730</strain>
    </source>
</reference>
<accession>A0A840SLJ5</accession>
<protein>
    <submittedName>
        <fullName evidence="4">HlyD family secretion protein</fullName>
    </submittedName>
</protein>